<protein>
    <recommendedName>
        <fullName evidence="1">DNA binding HTH domain-containing protein</fullName>
    </recommendedName>
</protein>
<dbReference type="PANTHER" id="PTHR47918">
    <property type="entry name" value="DNA-BINDING PROTEIN FIS"/>
    <property type="match status" value="1"/>
</dbReference>
<dbReference type="Gene3D" id="1.10.10.60">
    <property type="entry name" value="Homeodomain-like"/>
    <property type="match status" value="1"/>
</dbReference>
<sequence length="193" mass="21932">MAPDILLVHKDEALLALFQKEVSKNTTVTSSTTSLKSHARNGHPLIIIDTEGDWDREIKTLEKLRGEGKEFYAIIASPSLLMKTLKQIRETALNLHSKTLNQRENPLEKSNGHEPNLAELVERKLGDFVRKIKNCEVKNLYSLLIQEFEKPLITLALKETNGNQIQAALLLGMNRNTLRKKIKELKITVTKKK</sequence>
<dbReference type="AlphaFoldDB" id="A0A7X6IAH6"/>
<dbReference type="InterPro" id="IPR009057">
    <property type="entry name" value="Homeodomain-like_sf"/>
</dbReference>
<feature type="domain" description="DNA binding HTH" evidence="1">
    <location>
        <begin position="146"/>
        <end position="185"/>
    </location>
</feature>
<accession>A0A7X6IAH6</accession>
<dbReference type="PANTHER" id="PTHR47918:SF1">
    <property type="entry name" value="DNA-BINDING PROTEIN FIS"/>
    <property type="match status" value="1"/>
</dbReference>
<dbReference type="Pfam" id="PF02954">
    <property type="entry name" value="HTH_8"/>
    <property type="match status" value="1"/>
</dbReference>
<dbReference type="EMBL" id="VTOW01000001">
    <property type="protein sequence ID" value="NKE70553.1"/>
    <property type="molecule type" value="Genomic_DNA"/>
</dbReference>
<proteinExistence type="predicted"/>
<dbReference type="InterPro" id="IPR050207">
    <property type="entry name" value="Trans_regulatory_Fis"/>
</dbReference>
<name>A0A7X6IAH6_9BACT</name>
<evidence type="ECO:0000313" key="3">
    <source>
        <dbReference type="Proteomes" id="UP000534783"/>
    </source>
</evidence>
<dbReference type="RefSeq" id="WP_168058793.1">
    <property type="nucleotide sequence ID" value="NZ_VTOW01000001.1"/>
</dbReference>
<dbReference type="PRINTS" id="PR01590">
    <property type="entry name" value="HTHFIS"/>
</dbReference>
<dbReference type="InterPro" id="IPR002197">
    <property type="entry name" value="HTH_Fis"/>
</dbReference>
<dbReference type="SUPFAM" id="SSF46689">
    <property type="entry name" value="Homeodomain-like"/>
    <property type="match status" value="1"/>
</dbReference>
<comment type="caution">
    <text evidence="2">The sequence shown here is derived from an EMBL/GenBank/DDBJ whole genome shotgun (WGS) entry which is preliminary data.</text>
</comment>
<evidence type="ECO:0000259" key="1">
    <source>
        <dbReference type="Pfam" id="PF02954"/>
    </source>
</evidence>
<dbReference type="Proteomes" id="UP000534783">
    <property type="component" value="Unassembled WGS sequence"/>
</dbReference>
<organism evidence="2 3">
    <name type="scientific">Candidatus Manganitrophus noduliformans</name>
    <dbReference type="NCBI Taxonomy" id="2606439"/>
    <lineage>
        <taxon>Bacteria</taxon>
        <taxon>Pseudomonadati</taxon>
        <taxon>Nitrospirota</taxon>
        <taxon>Nitrospiria</taxon>
        <taxon>Candidatus Troglogloeales</taxon>
        <taxon>Candidatus Manganitrophaceae</taxon>
        <taxon>Candidatus Manganitrophus</taxon>
    </lineage>
</organism>
<reference evidence="2 3" key="1">
    <citation type="journal article" date="2020" name="Nature">
        <title>Bacterial chemolithoautotrophy via manganese oxidation.</title>
        <authorList>
            <person name="Yu H."/>
            <person name="Leadbetter J.R."/>
        </authorList>
    </citation>
    <scope>NUCLEOTIDE SEQUENCE [LARGE SCALE GENOMIC DNA]</scope>
    <source>
        <strain evidence="2 3">Mn-1</strain>
    </source>
</reference>
<keyword evidence="3" id="KW-1185">Reference proteome</keyword>
<dbReference type="GO" id="GO:0043565">
    <property type="term" value="F:sequence-specific DNA binding"/>
    <property type="evidence" value="ECO:0007669"/>
    <property type="project" value="InterPro"/>
</dbReference>
<gene>
    <name evidence="2" type="ORF">MNODULE_07370</name>
</gene>
<evidence type="ECO:0000313" key="2">
    <source>
        <dbReference type="EMBL" id="NKE70553.1"/>
    </source>
</evidence>